<dbReference type="CDD" id="cd06533">
    <property type="entry name" value="Glyco_transf_WecG_TagA"/>
    <property type="match status" value="1"/>
</dbReference>
<protein>
    <submittedName>
        <fullName evidence="3">Glycosyl transferase family protein</fullName>
    </submittedName>
</protein>
<dbReference type="PANTHER" id="PTHR34136">
    <property type="match status" value="1"/>
</dbReference>
<dbReference type="Proteomes" id="UP000019063">
    <property type="component" value="Unassembled WGS sequence"/>
</dbReference>
<dbReference type="PATRIC" id="fig|1317118.6.peg.2492"/>
<reference evidence="3 4" key="1">
    <citation type="journal article" date="2014" name="Antonie Van Leeuwenhoek">
        <title>Roseivivax atlanticus sp. nov., isolated from surface seawater of the Atlantic Ocean.</title>
        <authorList>
            <person name="Li G."/>
            <person name="Lai Q."/>
            <person name="Liu X."/>
            <person name="Sun F."/>
            <person name="Shao Z."/>
        </authorList>
    </citation>
    <scope>NUCLEOTIDE SEQUENCE [LARGE SCALE GENOMIC DNA]</scope>
    <source>
        <strain evidence="3 4">22II-s10s</strain>
    </source>
</reference>
<name>W4HJH5_9RHOB</name>
<dbReference type="eggNOG" id="COG1922">
    <property type="taxonomic scope" value="Bacteria"/>
</dbReference>
<dbReference type="RefSeq" id="WP_043844791.1">
    <property type="nucleotide sequence ID" value="NZ_AQQW01000007.1"/>
</dbReference>
<organism evidence="3 4">
    <name type="scientific">Roseivivax marinus</name>
    <dbReference type="NCBI Taxonomy" id="1379903"/>
    <lineage>
        <taxon>Bacteria</taxon>
        <taxon>Pseudomonadati</taxon>
        <taxon>Pseudomonadota</taxon>
        <taxon>Alphaproteobacteria</taxon>
        <taxon>Rhodobacterales</taxon>
        <taxon>Roseobacteraceae</taxon>
        <taxon>Roseivivax</taxon>
    </lineage>
</organism>
<keyword evidence="2 3" id="KW-0808">Transferase</keyword>
<sequence length="253" mass="26539">MEFHTGDGAVRVNVPDLAALERAVAERIDARAGFAVATLNLDHLVKLRSDQGFRVAYAAHDLVTADGNPIVWLSRMAGRRVSLVPGSDAILPLVHVAAAAGAPVGFVGTTAPALDGAADYLERRVPGLRVAARIAPAMGFDPEGDAADAVLDALEDAGVRLAFVALGAPKQERFAAHGRRRLPGMGFASIGAGLDFFAGTQVRAPVPVRAAAMEWAWRAAGDPRRLGPRYAACAAILPGLVTEAIEMRRRSEP</sequence>
<dbReference type="InterPro" id="IPR004629">
    <property type="entry name" value="WecG_TagA_CpsF"/>
</dbReference>
<proteinExistence type="predicted"/>
<accession>W4HJH5</accession>
<dbReference type="NCBIfam" id="TIGR00696">
    <property type="entry name" value="wecG_tagA_cpsF"/>
    <property type="match status" value="1"/>
</dbReference>
<evidence type="ECO:0000313" key="3">
    <source>
        <dbReference type="EMBL" id="ETW12291.1"/>
    </source>
</evidence>
<dbReference type="STRING" id="1379903.ATO8_12101"/>
<evidence type="ECO:0000313" key="4">
    <source>
        <dbReference type="Proteomes" id="UP000019063"/>
    </source>
</evidence>
<evidence type="ECO:0000256" key="2">
    <source>
        <dbReference type="ARBA" id="ARBA00022679"/>
    </source>
</evidence>
<dbReference type="AlphaFoldDB" id="W4HJH5"/>
<dbReference type="PANTHER" id="PTHR34136:SF1">
    <property type="entry name" value="UDP-N-ACETYL-D-MANNOSAMINURONIC ACID TRANSFERASE"/>
    <property type="match status" value="1"/>
</dbReference>
<evidence type="ECO:0000256" key="1">
    <source>
        <dbReference type="ARBA" id="ARBA00022676"/>
    </source>
</evidence>
<dbReference type="EMBL" id="AQQW01000007">
    <property type="protein sequence ID" value="ETW12291.1"/>
    <property type="molecule type" value="Genomic_DNA"/>
</dbReference>
<gene>
    <name evidence="3" type="ORF">ATO8_12101</name>
</gene>
<keyword evidence="1" id="KW-0328">Glycosyltransferase</keyword>
<comment type="caution">
    <text evidence="3">The sequence shown here is derived from an EMBL/GenBank/DDBJ whole genome shotgun (WGS) entry which is preliminary data.</text>
</comment>
<dbReference type="GO" id="GO:0016758">
    <property type="term" value="F:hexosyltransferase activity"/>
    <property type="evidence" value="ECO:0007669"/>
    <property type="project" value="TreeGrafter"/>
</dbReference>
<dbReference type="Pfam" id="PF03808">
    <property type="entry name" value="Glyco_tran_WecG"/>
    <property type="match status" value="1"/>
</dbReference>
<keyword evidence="4" id="KW-1185">Reference proteome</keyword>